<feature type="transmembrane region" description="Helical" evidence="8">
    <location>
        <begin position="224"/>
        <end position="243"/>
    </location>
</feature>
<keyword evidence="10" id="KW-1185">Reference proteome</keyword>
<dbReference type="InterPro" id="IPR003317">
    <property type="entry name" value="Cyt-d_oxidase_su2"/>
</dbReference>
<dbReference type="RefSeq" id="WP_142004959.1">
    <property type="nucleotide sequence ID" value="NZ_CAJTBP010000001.1"/>
</dbReference>
<keyword evidence="6 8" id="KW-0472">Membrane</keyword>
<feature type="transmembrane region" description="Helical" evidence="8">
    <location>
        <begin position="158"/>
        <end position="178"/>
    </location>
</feature>
<accession>A0A542XAQ9</accession>
<comment type="subcellular location">
    <subcellularLocation>
        <location evidence="1">Cell membrane</location>
        <topology evidence="1">Multi-pass membrane protein</topology>
    </subcellularLocation>
</comment>
<evidence type="ECO:0000256" key="6">
    <source>
        <dbReference type="ARBA" id="ARBA00023136"/>
    </source>
</evidence>
<feature type="region of interest" description="Disordered" evidence="7">
    <location>
        <begin position="328"/>
        <end position="349"/>
    </location>
</feature>
<feature type="transmembrane region" description="Helical" evidence="8">
    <location>
        <begin position="84"/>
        <end position="104"/>
    </location>
</feature>
<feature type="transmembrane region" description="Helical" evidence="8">
    <location>
        <begin position="293"/>
        <end position="313"/>
    </location>
</feature>
<reference evidence="9 10" key="1">
    <citation type="submission" date="2019-06" db="EMBL/GenBank/DDBJ databases">
        <title>Sequencing the genomes of 1000 actinobacteria strains.</title>
        <authorList>
            <person name="Klenk H.-P."/>
        </authorList>
    </citation>
    <scope>NUCLEOTIDE SEQUENCE [LARGE SCALE GENOMIC DNA]</scope>
    <source>
        <strain evidence="9 10">DSM 24617</strain>
    </source>
</reference>
<proteinExistence type="inferred from homology"/>
<evidence type="ECO:0000256" key="4">
    <source>
        <dbReference type="ARBA" id="ARBA00022692"/>
    </source>
</evidence>
<feature type="transmembrane region" description="Helical" evidence="8">
    <location>
        <begin position="255"/>
        <end position="273"/>
    </location>
</feature>
<sequence>MTDLAILGWYSVIALCLVMYVVLDGYDLGLGILTLGDTDERRRRENVDLVATAWDGNESWIILLGVSLWAGLPGAYAVALPALYLPVIVMLLAVIARGVAVEAAAHGTVVPRSWGLVFGLGSLVAAVTQGLIMGGLLSGVRVEDGEFAGGTWDFLTPFSLLTAAATVALYVTAAAAVLQVKDGYVARPRVARAAATLTVALVAACAVVFFAWEDTWPRPGGAQLVVATVLALVGAAAMVLLMLRCWADRGPQPVVLLTIAEVAGMTGVLVYLHPVVVPPELTLPEVAAPPSSIGFLLVGVGLNIPLVLFYNWYAHHVFRGKYVPRTASELPEGVSPASEAVRPRGSEVR</sequence>
<evidence type="ECO:0000256" key="2">
    <source>
        <dbReference type="ARBA" id="ARBA00007543"/>
    </source>
</evidence>
<evidence type="ECO:0000313" key="9">
    <source>
        <dbReference type="EMBL" id="TQL32864.1"/>
    </source>
</evidence>
<dbReference type="Pfam" id="PF02322">
    <property type="entry name" value="Cyt_bd_oxida_II"/>
    <property type="match status" value="1"/>
</dbReference>
<evidence type="ECO:0000256" key="7">
    <source>
        <dbReference type="SAM" id="MobiDB-lite"/>
    </source>
</evidence>
<dbReference type="GO" id="GO:0016682">
    <property type="term" value="F:oxidoreductase activity, acting on diphenols and related substances as donors, oxygen as acceptor"/>
    <property type="evidence" value="ECO:0007669"/>
    <property type="project" value="TreeGrafter"/>
</dbReference>
<keyword evidence="3" id="KW-1003">Cell membrane</keyword>
<evidence type="ECO:0000256" key="1">
    <source>
        <dbReference type="ARBA" id="ARBA00004651"/>
    </source>
</evidence>
<evidence type="ECO:0000256" key="8">
    <source>
        <dbReference type="SAM" id="Phobius"/>
    </source>
</evidence>
<gene>
    <name evidence="9" type="ORF">FB554_0997</name>
</gene>
<dbReference type="PANTHER" id="PTHR43141:SF4">
    <property type="entry name" value="CYTOCHROME BD2 SUBUNIT II"/>
    <property type="match status" value="1"/>
</dbReference>
<dbReference type="GO" id="GO:0070069">
    <property type="term" value="C:cytochrome complex"/>
    <property type="evidence" value="ECO:0007669"/>
    <property type="project" value="TreeGrafter"/>
</dbReference>
<evidence type="ECO:0000256" key="5">
    <source>
        <dbReference type="ARBA" id="ARBA00022989"/>
    </source>
</evidence>
<feature type="transmembrane region" description="Helical" evidence="8">
    <location>
        <begin position="190"/>
        <end position="212"/>
    </location>
</feature>
<dbReference type="PANTHER" id="PTHR43141">
    <property type="entry name" value="CYTOCHROME BD2 SUBUNIT II"/>
    <property type="match status" value="1"/>
</dbReference>
<organism evidence="9 10">
    <name type="scientific">Barrientosiimonas humi</name>
    <dbReference type="NCBI Taxonomy" id="999931"/>
    <lineage>
        <taxon>Bacteria</taxon>
        <taxon>Bacillati</taxon>
        <taxon>Actinomycetota</taxon>
        <taxon>Actinomycetes</taxon>
        <taxon>Micrococcales</taxon>
        <taxon>Dermacoccaceae</taxon>
        <taxon>Barrientosiimonas</taxon>
    </lineage>
</organism>
<keyword evidence="4 8" id="KW-0812">Transmembrane</keyword>
<dbReference type="GO" id="GO:0009055">
    <property type="term" value="F:electron transfer activity"/>
    <property type="evidence" value="ECO:0007669"/>
    <property type="project" value="TreeGrafter"/>
</dbReference>
<keyword evidence="5 8" id="KW-1133">Transmembrane helix</keyword>
<dbReference type="Proteomes" id="UP000318336">
    <property type="component" value="Unassembled WGS sequence"/>
</dbReference>
<evidence type="ECO:0000313" key="10">
    <source>
        <dbReference type="Proteomes" id="UP000318336"/>
    </source>
</evidence>
<dbReference type="GO" id="GO:0019646">
    <property type="term" value="P:aerobic electron transport chain"/>
    <property type="evidence" value="ECO:0007669"/>
    <property type="project" value="TreeGrafter"/>
</dbReference>
<dbReference type="EMBL" id="VFOK01000001">
    <property type="protein sequence ID" value="TQL32864.1"/>
    <property type="molecule type" value="Genomic_DNA"/>
</dbReference>
<feature type="transmembrane region" description="Helical" evidence="8">
    <location>
        <begin position="116"/>
        <end position="138"/>
    </location>
</feature>
<dbReference type="GO" id="GO:0005886">
    <property type="term" value="C:plasma membrane"/>
    <property type="evidence" value="ECO:0007669"/>
    <property type="project" value="UniProtKB-SubCell"/>
</dbReference>
<dbReference type="AlphaFoldDB" id="A0A542XAQ9"/>
<name>A0A542XAQ9_9MICO</name>
<protein>
    <submittedName>
        <fullName evidence="9">Cytochrome d ubiquinol oxidase subunit II</fullName>
    </submittedName>
</protein>
<feature type="transmembrane region" description="Helical" evidence="8">
    <location>
        <begin position="6"/>
        <end position="23"/>
    </location>
</feature>
<dbReference type="OrthoDB" id="9776710at2"/>
<evidence type="ECO:0000256" key="3">
    <source>
        <dbReference type="ARBA" id="ARBA00022475"/>
    </source>
</evidence>
<comment type="caution">
    <text evidence="9">The sequence shown here is derived from an EMBL/GenBank/DDBJ whole genome shotgun (WGS) entry which is preliminary data.</text>
</comment>
<comment type="similarity">
    <text evidence="2">Belongs to the cytochrome ubiquinol oxidase subunit 2 family.</text>
</comment>